<name>A0A0R1TL31_9LACO</name>
<dbReference type="PATRIC" id="fig|1423740.3.peg.1353"/>
<proteinExistence type="predicted"/>
<accession>A0A0R1TL31</accession>
<dbReference type="RefSeq" id="WP_025020788.1">
    <property type="nucleotide sequence ID" value="NZ_AZFH01000027.1"/>
</dbReference>
<reference evidence="1 2" key="1">
    <citation type="journal article" date="2015" name="Genome Announc.">
        <title>Expanding the biotechnology potential of lactobacilli through comparative genomics of 213 strains and associated genera.</title>
        <authorList>
            <person name="Sun Z."/>
            <person name="Harris H.M."/>
            <person name="McCann A."/>
            <person name="Guo C."/>
            <person name="Argimon S."/>
            <person name="Zhang W."/>
            <person name="Yang X."/>
            <person name="Jeffery I.B."/>
            <person name="Cooney J.C."/>
            <person name="Kagawa T.F."/>
            <person name="Liu W."/>
            <person name="Song Y."/>
            <person name="Salvetti E."/>
            <person name="Wrobel A."/>
            <person name="Rasinkangas P."/>
            <person name="Parkhill J."/>
            <person name="Rea M.C."/>
            <person name="O'Sullivan O."/>
            <person name="Ritari J."/>
            <person name="Douillard F.P."/>
            <person name="Paul Ross R."/>
            <person name="Yang R."/>
            <person name="Briner A.E."/>
            <person name="Felis G.E."/>
            <person name="de Vos W.M."/>
            <person name="Barrangou R."/>
            <person name="Klaenhammer T.R."/>
            <person name="Caufield P.W."/>
            <person name="Cui Y."/>
            <person name="Zhang H."/>
            <person name="O'Toole P.W."/>
        </authorList>
    </citation>
    <scope>NUCLEOTIDE SEQUENCE [LARGE SCALE GENOMIC DNA]</scope>
    <source>
        <strain evidence="1 2">DSM 15833</strain>
    </source>
</reference>
<organism evidence="1 2">
    <name type="scientific">Ligilactobacillus equi DSM 15833 = JCM 10991</name>
    <dbReference type="NCBI Taxonomy" id="1423740"/>
    <lineage>
        <taxon>Bacteria</taxon>
        <taxon>Bacillati</taxon>
        <taxon>Bacillota</taxon>
        <taxon>Bacilli</taxon>
        <taxon>Lactobacillales</taxon>
        <taxon>Lactobacillaceae</taxon>
        <taxon>Ligilactobacillus</taxon>
    </lineage>
</organism>
<dbReference type="EMBL" id="AZFH01000027">
    <property type="protein sequence ID" value="KRL82029.1"/>
    <property type="molecule type" value="Genomic_DNA"/>
</dbReference>
<evidence type="ECO:0000313" key="2">
    <source>
        <dbReference type="Proteomes" id="UP000051048"/>
    </source>
</evidence>
<sequence length="89" mass="10830">MEKEYYVSRAKLYRDEAQRAITYINNGDEQYSHLIYQNLCKSFRLELKVLKDDVPLYRQMLVEFNEQVANHNDILTNLVWIRARARQFE</sequence>
<dbReference type="Proteomes" id="UP000051048">
    <property type="component" value="Unassembled WGS sequence"/>
</dbReference>
<gene>
    <name evidence="1" type="ORF">FC36_GL001253</name>
</gene>
<comment type="caution">
    <text evidence="1">The sequence shown here is derived from an EMBL/GenBank/DDBJ whole genome shotgun (WGS) entry which is preliminary data.</text>
</comment>
<dbReference type="STRING" id="1423740.FC36_GL001253"/>
<evidence type="ECO:0000313" key="1">
    <source>
        <dbReference type="EMBL" id="KRL82029.1"/>
    </source>
</evidence>
<dbReference type="AlphaFoldDB" id="A0A0R1TL31"/>
<protein>
    <submittedName>
        <fullName evidence="1">Uncharacterized protein</fullName>
    </submittedName>
</protein>